<feature type="region of interest" description="Disordered" evidence="1">
    <location>
        <begin position="43"/>
        <end position="153"/>
    </location>
</feature>
<protein>
    <submittedName>
        <fullName evidence="2">Uncharacterized protein</fullName>
    </submittedName>
</protein>
<comment type="caution">
    <text evidence="2">The sequence shown here is derived from an EMBL/GenBank/DDBJ whole genome shotgun (WGS) entry which is preliminary data.</text>
</comment>
<dbReference type="AlphaFoldDB" id="A0A9Q5I0S9"/>
<gene>
    <name evidence="2" type="ORF">A7U60_g3270</name>
</gene>
<accession>A0A9Q5I0S9</accession>
<organism evidence="2 3">
    <name type="scientific">Sanghuangporus baumii</name>
    <name type="common">Phellinus baumii</name>
    <dbReference type="NCBI Taxonomy" id="108892"/>
    <lineage>
        <taxon>Eukaryota</taxon>
        <taxon>Fungi</taxon>
        <taxon>Dikarya</taxon>
        <taxon>Basidiomycota</taxon>
        <taxon>Agaricomycotina</taxon>
        <taxon>Agaricomycetes</taxon>
        <taxon>Hymenochaetales</taxon>
        <taxon>Hymenochaetaceae</taxon>
        <taxon>Sanghuangporus</taxon>
    </lineage>
</organism>
<keyword evidence="3" id="KW-1185">Reference proteome</keyword>
<evidence type="ECO:0000256" key="1">
    <source>
        <dbReference type="SAM" id="MobiDB-lite"/>
    </source>
</evidence>
<feature type="compositionally biased region" description="Polar residues" evidence="1">
    <location>
        <begin position="100"/>
        <end position="111"/>
    </location>
</feature>
<reference evidence="2" key="1">
    <citation type="submission" date="2016-06" db="EMBL/GenBank/DDBJ databases">
        <title>Draft Genome sequence of the fungus Inonotus baumii.</title>
        <authorList>
            <person name="Zhu H."/>
            <person name="Lin W."/>
        </authorList>
    </citation>
    <scope>NUCLEOTIDE SEQUENCE</scope>
    <source>
        <strain evidence="2">821</strain>
    </source>
</reference>
<feature type="compositionally biased region" description="Polar residues" evidence="1">
    <location>
        <begin position="43"/>
        <end position="55"/>
    </location>
</feature>
<dbReference type="EMBL" id="LNZH02000153">
    <property type="protein sequence ID" value="OCB89578.1"/>
    <property type="molecule type" value="Genomic_DNA"/>
</dbReference>
<evidence type="ECO:0000313" key="3">
    <source>
        <dbReference type="Proteomes" id="UP000757232"/>
    </source>
</evidence>
<sequence length="177" mass="19430">MTPFTCFVRLHTAWACRDDEQVNRLQYIWDSFSDEERQPYETLASQNVPSGSSHAVTREASPENANGLDITQEGPPDTRSREQNDPWGSMPTLVGDDSSADQISSQESITTLVDPDETSHTRTFGSFDEDNDTVSVPDENQIAGPSAANSHGTDFIWVHDPEASARLPGDKAGRSCL</sequence>
<evidence type="ECO:0000313" key="2">
    <source>
        <dbReference type="EMBL" id="OCB89578.1"/>
    </source>
</evidence>
<name>A0A9Q5I0S9_SANBA</name>
<proteinExistence type="predicted"/>
<dbReference type="Proteomes" id="UP000757232">
    <property type="component" value="Unassembled WGS sequence"/>
</dbReference>